<proteinExistence type="predicted"/>
<organism evidence="1 2">
    <name type="scientific">Magallana gigas</name>
    <name type="common">Pacific oyster</name>
    <name type="synonym">Crassostrea gigas</name>
    <dbReference type="NCBI Taxonomy" id="29159"/>
    <lineage>
        <taxon>Eukaryota</taxon>
        <taxon>Metazoa</taxon>
        <taxon>Spiralia</taxon>
        <taxon>Lophotrochozoa</taxon>
        <taxon>Mollusca</taxon>
        <taxon>Bivalvia</taxon>
        <taxon>Autobranchia</taxon>
        <taxon>Pteriomorphia</taxon>
        <taxon>Ostreida</taxon>
        <taxon>Ostreoidea</taxon>
        <taxon>Ostreidae</taxon>
        <taxon>Magallana</taxon>
    </lineage>
</organism>
<dbReference type="Proteomes" id="UP000005408">
    <property type="component" value="Unassembled WGS sequence"/>
</dbReference>
<protein>
    <submittedName>
        <fullName evidence="1">Uncharacterized protein</fullName>
    </submittedName>
</protein>
<dbReference type="EnsemblMetazoa" id="G34296.1">
    <property type="protein sequence ID" value="G34296.1:cds"/>
    <property type="gene ID" value="G34296"/>
</dbReference>
<evidence type="ECO:0000313" key="1">
    <source>
        <dbReference type="EnsemblMetazoa" id="G34296.1:cds"/>
    </source>
</evidence>
<keyword evidence="2" id="KW-1185">Reference proteome</keyword>
<reference evidence="1" key="1">
    <citation type="submission" date="2022-08" db="UniProtKB">
        <authorList>
            <consortium name="EnsemblMetazoa"/>
        </authorList>
    </citation>
    <scope>IDENTIFICATION</scope>
    <source>
        <strain evidence="1">05x7-T-G4-1.051#20</strain>
    </source>
</reference>
<name>A0A8W8MNC3_MAGGI</name>
<dbReference type="InterPro" id="IPR029021">
    <property type="entry name" value="Prot-tyrosine_phosphatase-like"/>
</dbReference>
<dbReference type="Gene3D" id="3.90.190.10">
    <property type="entry name" value="Protein tyrosine phosphatase superfamily"/>
    <property type="match status" value="1"/>
</dbReference>
<sequence length="142" mass="16254">MEPLQGVESTTQWLQTSTNPKTVSPFTLHLQQDQASVIGNLKIDIAQIEKGNETWSVNITEPSSSFSDPCLGVVFSKYQNQEPHHRCQQLSMEEEIDVFSVVRLLQTRRPELCSTLEEYEIIHSALRSFIQSQIGENVYYNH</sequence>
<accession>A0A8W8MNC3</accession>
<evidence type="ECO:0000313" key="2">
    <source>
        <dbReference type="Proteomes" id="UP000005408"/>
    </source>
</evidence>
<dbReference type="AlphaFoldDB" id="A0A8W8MNC3"/>